<accession>A0A9P9EMK1</accession>
<reference evidence="1" key="1">
    <citation type="journal article" date="2021" name="Nat. Commun.">
        <title>Genetic determinants of endophytism in the Arabidopsis root mycobiome.</title>
        <authorList>
            <person name="Mesny F."/>
            <person name="Miyauchi S."/>
            <person name="Thiergart T."/>
            <person name="Pickel B."/>
            <person name="Atanasova L."/>
            <person name="Karlsson M."/>
            <person name="Huettel B."/>
            <person name="Barry K.W."/>
            <person name="Haridas S."/>
            <person name="Chen C."/>
            <person name="Bauer D."/>
            <person name="Andreopoulos W."/>
            <person name="Pangilinan J."/>
            <person name="LaButti K."/>
            <person name="Riley R."/>
            <person name="Lipzen A."/>
            <person name="Clum A."/>
            <person name="Drula E."/>
            <person name="Henrissat B."/>
            <person name="Kohler A."/>
            <person name="Grigoriev I.V."/>
            <person name="Martin F.M."/>
            <person name="Hacquard S."/>
        </authorList>
    </citation>
    <scope>NUCLEOTIDE SEQUENCE</scope>
    <source>
        <strain evidence="1">MPI-CAGE-AT-0021</strain>
    </source>
</reference>
<keyword evidence="2" id="KW-1185">Reference proteome</keyword>
<evidence type="ECO:0000313" key="2">
    <source>
        <dbReference type="Proteomes" id="UP000717696"/>
    </source>
</evidence>
<proteinExistence type="predicted"/>
<sequence>MIELIWQPPHKEPGVKRPPINRNLLENFKYYGNWGFTIYRTYYSPESDKHWDMLLDALKRQTYFALAYLEDEDQYRHNLREVCLSEEPEAEKTIAGSRFRFVLIANESVLRDIAKGEFVMRILTGYLLELWHSLMMTEFNLCLVLWFEGLEEDLEEYIWPGEAAASPTSCCSEIQPGLVHYSA</sequence>
<protein>
    <submittedName>
        <fullName evidence="1">Uncharacterized protein</fullName>
    </submittedName>
</protein>
<organism evidence="1 2">
    <name type="scientific">Dactylonectria estremocensis</name>
    <dbReference type="NCBI Taxonomy" id="1079267"/>
    <lineage>
        <taxon>Eukaryota</taxon>
        <taxon>Fungi</taxon>
        <taxon>Dikarya</taxon>
        <taxon>Ascomycota</taxon>
        <taxon>Pezizomycotina</taxon>
        <taxon>Sordariomycetes</taxon>
        <taxon>Hypocreomycetidae</taxon>
        <taxon>Hypocreales</taxon>
        <taxon>Nectriaceae</taxon>
        <taxon>Dactylonectria</taxon>
    </lineage>
</organism>
<dbReference type="Proteomes" id="UP000717696">
    <property type="component" value="Unassembled WGS sequence"/>
</dbReference>
<dbReference type="EMBL" id="JAGMUU010000014">
    <property type="protein sequence ID" value="KAH7139842.1"/>
    <property type="molecule type" value="Genomic_DNA"/>
</dbReference>
<comment type="caution">
    <text evidence="1">The sequence shown here is derived from an EMBL/GenBank/DDBJ whole genome shotgun (WGS) entry which is preliminary data.</text>
</comment>
<dbReference type="AlphaFoldDB" id="A0A9P9EMK1"/>
<name>A0A9P9EMK1_9HYPO</name>
<dbReference type="OrthoDB" id="6499973at2759"/>
<gene>
    <name evidence="1" type="ORF">B0J13DRAFT_586379</name>
</gene>
<evidence type="ECO:0000313" key="1">
    <source>
        <dbReference type="EMBL" id="KAH7139842.1"/>
    </source>
</evidence>